<feature type="compositionally biased region" description="Polar residues" evidence="1">
    <location>
        <begin position="80"/>
        <end position="90"/>
    </location>
</feature>
<dbReference type="AlphaFoldDB" id="A0A2Z7AUB0"/>
<name>A0A2Z7AUB0_9LAMI</name>
<reference evidence="3 4" key="1">
    <citation type="journal article" date="2015" name="Proc. Natl. Acad. Sci. U.S.A.">
        <title>The resurrection genome of Boea hygrometrica: A blueprint for survival of dehydration.</title>
        <authorList>
            <person name="Xiao L."/>
            <person name="Yang G."/>
            <person name="Zhang L."/>
            <person name="Yang X."/>
            <person name="Zhao S."/>
            <person name="Ji Z."/>
            <person name="Zhou Q."/>
            <person name="Hu M."/>
            <person name="Wang Y."/>
            <person name="Chen M."/>
            <person name="Xu Y."/>
            <person name="Jin H."/>
            <person name="Xiao X."/>
            <person name="Hu G."/>
            <person name="Bao F."/>
            <person name="Hu Y."/>
            <person name="Wan P."/>
            <person name="Li L."/>
            <person name="Deng X."/>
            <person name="Kuang T."/>
            <person name="Xiang C."/>
            <person name="Zhu J.K."/>
            <person name="Oliver M.J."/>
            <person name="He Y."/>
        </authorList>
    </citation>
    <scope>NUCLEOTIDE SEQUENCE [LARGE SCALE GENOMIC DNA]</scope>
    <source>
        <strain evidence="4">cv. XS01</strain>
    </source>
</reference>
<dbReference type="Proteomes" id="UP000250235">
    <property type="component" value="Unassembled WGS sequence"/>
</dbReference>
<evidence type="ECO:0000256" key="2">
    <source>
        <dbReference type="SAM" id="SignalP"/>
    </source>
</evidence>
<gene>
    <name evidence="3" type="ORF">F511_20719</name>
</gene>
<feature type="signal peptide" evidence="2">
    <location>
        <begin position="1"/>
        <end position="22"/>
    </location>
</feature>
<dbReference type="EMBL" id="KV012812">
    <property type="protein sequence ID" value="KZV24460.1"/>
    <property type="molecule type" value="Genomic_DNA"/>
</dbReference>
<keyword evidence="4" id="KW-1185">Reference proteome</keyword>
<sequence>MARSLLLVTLFISLFNFQLTYARPCKGTTIYPIQILDFDSDHHSPERTSISKEFRVGQKIVDVRPLIMSMLPKGKKPVSGPSQRINNQNN</sequence>
<protein>
    <submittedName>
        <fullName evidence="3">Uncharacterized protein</fullName>
    </submittedName>
</protein>
<organism evidence="3 4">
    <name type="scientific">Dorcoceras hygrometricum</name>
    <dbReference type="NCBI Taxonomy" id="472368"/>
    <lineage>
        <taxon>Eukaryota</taxon>
        <taxon>Viridiplantae</taxon>
        <taxon>Streptophyta</taxon>
        <taxon>Embryophyta</taxon>
        <taxon>Tracheophyta</taxon>
        <taxon>Spermatophyta</taxon>
        <taxon>Magnoliopsida</taxon>
        <taxon>eudicotyledons</taxon>
        <taxon>Gunneridae</taxon>
        <taxon>Pentapetalae</taxon>
        <taxon>asterids</taxon>
        <taxon>lamiids</taxon>
        <taxon>Lamiales</taxon>
        <taxon>Gesneriaceae</taxon>
        <taxon>Didymocarpoideae</taxon>
        <taxon>Trichosporeae</taxon>
        <taxon>Loxocarpinae</taxon>
        <taxon>Dorcoceras</taxon>
    </lineage>
</organism>
<evidence type="ECO:0000256" key="1">
    <source>
        <dbReference type="SAM" id="MobiDB-lite"/>
    </source>
</evidence>
<feature type="chain" id="PRO_5016403868" evidence="2">
    <location>
        <begin position="23"/>
        <end position="90"/>
    </location>
</feature>
<keyword evidence="2" id="KW-0732">Signal</keyword>
<feature type="region of interest" description="Disordered" evidence="1">
    <location>
        <begin position="71"/>
        <end position="90"/>
    </location>
</feature>
<accession>A0A2Z7AUB0</accession>
<proteinExistence type="predicted"/>
<evidence type="ECO:0000313" key="3">
    <source>
        <dbReference type="EMBL" id="KZV24460.1"/>
    </source>
</evidence>
<evidence type="ECO:0000313" key="4">
    <source>
        <dbReference type="Proteomes" id="UP000250235"/>
    </source>
</evidence>